<evidence type="ECO:0000313" key="2">
    <source>
        <dbReference type="WBParaSite" id="PTRK_0001098800.1"/>
    </source>
</evidence>
<reference evidence="2" key="1">
    <citation type="submission" date="2017-02" db="UniProtKB">
        <authorList>
            <consortium name="WormBaseParasite"/>
        </authorList>
    </citation>
    <scope>IDENTIFICATION</scope>
</reference>
<keyword evidence="1" id="KW-1185">Reference proteome</keyword>
<proteinExistence type="predicted"/>
<dbReference type="WBParaSite" id="PTRK_0001098800.1">
    <property type="protein sequence ID" value="PTRK_0001098800.1"/>
    <property type="gene ID" value="PTRK_0001098800"/>
</dbReference>
<organism evidence="1 2">
    <name type="scientific">Parastrongyloides trichosuri</name>
    <name type="common">Possum-specific nematode worm</name>
    <dbReference type="NCBI Taxonomy" id="131310"/>
    <lineage>
        <taxon>Eukaryota</taxon>
        <taxon>Metazoa</taxon>
        <taxon>Ecdysozoa</taxon>
        <taxon>Nematoda</taxon>
        <taxon>Chromadorea</taxon>
        <taxon>Rhabditida</taxon>
        <taxon>Tylenchina</taxon>
        <taxon>Panagrolaimomorpha</taxon>
        <taxon>Strongyloidoidea</taxon>
        <taxon>Strongyloididae</taxon>
        <taxon>Parastrongyloides</taxon>
    </lineage>
</organism>
<name>A0A0N4ZR49_PARTI</name>
<protein>
    <submittedName>
        <fullName evidence="2">Uncharacterized protein</fullName>
    </submittedName>
</protein>
<dbReference type="Proteomes" id="UP000038045">
    <property type="component" value="Unplaced"/>
</dbReference>
<evidence type="ECO:0000313" key="1">
    <source>
        <dbReference type="Proteomes" id="UP000038045"/>
    </source>
</evidence>
<dbReference type="AlphaFoldDB" id="A0A0N4ZR49"/>
<accession>A0A0N4ZR49</accession>
<sequence>MRSNLSCHPWRRGKRSIGNGCCNRCNRNTYQKVQSNCGCCKSTCTTTSQPYIPPCQNDYNIPEVIYNSQTTENINSSPPSLPPSYVTNDYYSNDKKIQEIVNYNPSFIESSNLLKLNFTK</sequence>